<gene>
    <name evidence="2" type="ORF">M3N64_11405</name>
</gene>
<proteinExistence type="predicted"/>
<feature type="transmembrane region" description="Helical" evidence="1">
    <location>
        <begin position="42"/>
        <end position="65"/>
    </location>
</feature>
<dbReference type="RefSeq" id="WP_249102317.1">
    <property type="nucleotide sequence ID" value="NZ_JAMAST010000016.1"/>
</dbReference>
<feature type="transmembrane region" description="Helical" evidence="1">
    <location>
        <begin position="77"/>
        <end position="98"/>
    </location>
</feature>
<feature type="transmembrane region" description="Helical" evidence="1">
    <location>
        <begin position="104"/>
        <end position="131"/>
    </location>
</feature>
<protein>
    <recommendedName>
        <fullName evidence="4">Sugar specific permease</fullName>
    </recommendedName>
</protein>
<keyword evidence="1" id="KW-0812">Transmembrane</keyword>
<evidence type="ECO:0000256" key="1">
    <source>
        <dbReference type="SAM" id="Phobius"/>
    </source>
</evidence>
<accession>A0ABT0MCB8</accession>
<sequence>MAKGLFWLCFSVLLNAFGNALTIKAAFGSAPWTAASINISYATGLTVGTVLVMMGSIVLIADDLLRRRWNGIKDIFNFLYMLSFGYLIDFWLFALQTFTISGWIVRIGVCVSGILCIAAALSIYFQVNLVLHPFDDLLKILREQYLHGNVVRAQRISLGIPLAIGLTISLFRHQFVGINLGTVISFLCMGYFILLFDHYIHLHINRDALTHWHRQHAFHRLKHSKA</sequence>
<organism evidence="2 3">
    <name type="scientific">Sporolactobacillus mangiferae</name>
    <dbReference type="NCBI Taxonomy" id="2940498"/>
    <lineage>
        <taxon>Bacteria</taxon>
        <taxon>Bacillati</taxon>
        <taxon>Bacillota</taxon>
        <taxon>Bacilli</taxon>
        <taxon>Bacillales</taxon>
        <taxon>Sporolactobacillaceae</taxon>
        <taxon>Sporolactobacillus</taxon>
    </lineage>
</organism>
<reference evidence="2 3" key="1">
    <citation type="submission" date="2022-05" db="EMBL/GenBank/DDBJ databases">
        <title>Sporolactobacillus sp nov CPB3-1, isolated from tree bark (Mangifera indica L.).</title>
        <authorList>
            <person name="Phuengjayaem S."/>
            <person name="Tanasupawat S."/>
        </authorList>
    </citation>
    <scope>NUCLEOTIDE SEQUENCE [LARGE SCALE GENOMIC DNA]</scope>
    <source>
        <strain evidence="2 3">CPB3-1</strain>
    </source>
</reference>
<keyword evidence="3" id="KW-1185">Reference proteome</keyword>
<dbReference type="EMBL" id="JAMAST010000016">
    <property type="protein sequence ID" value="MCL1632525.1"/>
    <property type="molecule type" value="Genomic_DNA"/>
</dbReference>
<dbReference type="InterPro" id="IPR038750">
    <property type="entry name" value="YczE/YyaS-like"/>
</dbReference>
<evidence type="ECO:0008006" key="4">
    <source>
        <dbReference type="Google" id="ProtNLM"/>
    </source>
</evidence>
<feature type="transmembrane region" description="Helical" evidence="1">
    <location>
        <begin position="177"/>
        <end position="196"/>
    </location>
</feature>
<dbReference type="Pfam" id="PF19700">
    <property type="entry name" value="DUF6198"/>
    <property type="match status" value="1"/>
</dbReference>
<evidence type="ECO:0000313" key="3">
    <source>
        <dbReference type="Proteomes" id="UP001203004"/>
    </source>
</evidence>
<evidence type="ECO:0000313" key="2">
    <source>
        <dbReference type="EMBL" id="MCL1632525.1"/>
    </source>
</evidence>
<dbReference type="PANTHER" id="PTHR40078:SF1">
    <property type="entry name" value="INTEGRAL MEMBRANE PROTEIN"/>
    <property type="match status" value="1"/>
</dbReference>
<keyword evidence="1" id="KW-1133">Transmembrane helix</keyword>
<comment type="caution">
    <text evidence="2">The sequence shown here is derived from an EMBL/GenBank/DDBJ whole genome shotgun (WGS) entry which is preliminary data.</text>
</comment>
<dbReference type="Proteomes" id="UP001203004">
    <property type="component" value="Unassembled WGS sequence"/>
</dbReference>
<keyword evidence="1" id="KW-0472">Membrane</keyword>
<name>A0ABT0MCB8_9BACL</name>
<dbReference type="PANTHER" id="PTHR40078">
    <property type="entry name" value="INTEGRAL MEMBRANE PROTEIN-RELATED"/>
    <property type="match status" value="1"/>
</dbReference>